<keyword evidence="4" id="KW-0812">Transmembrane</keyword>
<evidence type="ECO:0000256" key="2">
    <source>
        <dbReference type="SAM" id="Coils"/>
    </source>
</evidence>
<dbReference type="Pfam" id="PF00787">
    <property type="entry name" value="PX"/>
    <property type="match status" value="1"/>
</dbReference>
<dbReference type="SUPFAM" id="SSF48097">
    <property type="entry name" value="Regulator of G-protein signaling, RGS"/>
    <property type="match status" value="1"/>
</dbReference>
<feature type="coiled-coil region" evidence="2">
    <location>
        <begin position="709"/>
        <end position="776"/>
    </location>
</feature>
<keyword evidence="4" id="KW-0472">Membrane</keyword>
<keyword evidence="4" id="KW-1133">Transmembrane helix</keyword>
<dbReference type="PROSITE" id="PS50132">
    <property type="entry name" value="RGS"/>
    <property type="match status" value="1"/>
</dbReference>
<dbReference type="InterPro" id="IPR016137">
    <property type="entry name" value="RGS"/>
</dbReference>
<dbReference type="SMART" id="SM00315">
    <property type="entry name" value="RGS"/>
    <property type="match status" value="1"/>
</dbReference>
<dbReference type="Proteomes" id="UP000009328">
    <property type="component" value="Unassembled WGS sequence"/>
</dbReference>
<evidence type="ECO:0000313" key="8">
    <source>
        <dbReference type="EMBL" id="CCH45318.1"/>
    </source>
</evidence>
<evidence type="ECO:0000259" key="5">
    <source>
        <dbReference type="PROSITE" id="PS50132"/>
    </source>
</evidence>
<sequence length="1138" mass="130909">MDDSETKKDSNGNVEIRQSSSQSSESHPFLITLGIIIIALFFIKYLFLLTLGILLFVGSILAVLISGAHFIKIPRPSTDPIRTKFTRLSFTRKERWNDEVAQLQINQDLKPQANTGPLTSEIDGIIDLILRDFVSSWFSHISNDQSFPFQVKVQLKLALSELEARIYMMNVSNFLILEILPIITNHFSSFVAAEDIVLGEQRNKNRTNDLDVRVAKEFIKLHPAISFKDIEKQPEVRRYSRDKVGGLIQYLLSKDEQSSSTVLVLVRELLSNAVFVPVIQLLSDSDFWNQTIIKVASATLKDRVQVREIRNAIDKQYKRPSNSSIPTISKNPLLDIKITPNMRQPEFEKYLKAIGKSESASILKQLKYYYAIQISRTHKIRSNSEKFLKYRKRLHLANSLVDKQLSILNDQLADNPRNSVILDQGLDGFISGLTLSQVLSNPSSLSFFMEFMEQRSRTILLQYWLTVDGIKDPLEDPKDPDYEEELSSSVDMTGAQDIEQIFHRFFDQRLLKVKKEVYNEVKNFAEGHERSLNQYIQVRKFILMLQEDVFHRMEERDLADFKNSDLFLKLLSSEAFEESLVNQVDFAHEPSFDEFAEDSGQETPPPELISESQYELESVLTDLIGSNDNYKRPSLSKSESTDSCKKLNLTQNLRNEIFGSPQEGFLTEKPLFNDDSGDEDDEINDEEESVLSDSKLEVDPDFFSVSHDVLNLKEEIRKFEEDIERLNRQSDMLDPLILKAELINNTNELRILKKSKASYQREIESKELQKQQLILEDNDNSLFGKTSVNIDSWVKGTSHGKDYILYVIEIQKSSTGKNGTGWITGRRFSQFHRLNELLRKRYPAVDQIPFPKKKLILKFQQKALIDERRFQLQYYLRKLLEIEDVCCDKEFRKFLTTQDYKVSLADSEIPSPVPSARSRLEDTASKLYSGFSNPLEMLNTRTDSSENLQNGVNDDDSYNQNVENVEEMQKELDNFDSQITRLESQKSFIKPVTDLVIALFSLNKPNSWLRGRAIIVVLQQIFGSTIEKHIKDLINGMTTQERIISTIGMLRNILWPNGEFMKSSIPRTTKEKNKSVQEARVLLETLMIDACSKIVGQPSAKSASNKIGSMLQNDILNRSLVYEIFDKILDEIFPEINK</sequence>
<dbReference type="PROSITE" id="PS51207">
    <property type="entry name" value="PXA"/>
    <property type="match status" value="1"/>
</dbReference>
<reference evidence="8 9" key="1">
    <citation type="journal article" date="2012" name="Eukaryot. Cell">
        <title>Draft genome sequence of Wickerhamomyces ciferrii NRRL Y-1031 F-60-10.</title>
        <authorList>
            <person name="Schneider J."/>
            <person name="Andrea H."/>
            <person name="Blom J."/>
            <person name="Jaenicke S."/>
            <person name="Ruckert C."/>
            <person name="Schorsch C."/>
            <person name="Szczepanowski R."/>
            <person name="Farwick M."/>
            <person name="Goesmann A."/>
            <person name="Puhler A."/>
            <person name="Schaffer S."/>
            <person name="Tauch A."/>
            <person name="Kohler T."/>
            <person name="Brinkrolf K."/>
        </authorList>
    </citation>
    <scope>NUCLEOTIDE SEQUENCE [LARGE SCALE GENOMIC DNA]</scope>
    <source>
        <strain evidence="9">ATCC 14091 / BCRC 22168 / CBS 111 / JCM 3599 / NBRC 0793 / NRRL Y-1031 F-60-10</strain>
    </source>
</reference>
<keyword evidence="2" id="KW-0175">Coiled coil</keyword>
<dbReference type="InterPro" id="IPR001683">
    <property type="entry name" value="PX_dom"/>
</dbReference>
<evidence type="ECO:0000256" key="3">
    <source>
        <dbReference type="SAM" id="MobiDB-lite"/>
    </source>
</evidence>
<dbReference type="GO" id="GO:0035091">
    <property type="term" value="F:phosphatidylinositol binding"/>
    <property type="evidence" value="ECO:0007669"/>
    <property type="project" value="InterPro"/>
</dbReference>
<dbReference type="EMBL" id="CAIF01000188">
    <property type="protein sequence ID" value="CCH45318.1"/>
    <property type="molecule type" value="Genomic_DNA"/>
</dbReference>
<gene>
    <name evidence="8" type="ORF">BN7_4900</name>
</gene>
<dbReference type="PROSITE" id="PS50195">
    <property type="entry name" value="PX"/>
    <property type="match status" value="1"/>
</dbReference>
<organism evidence="8 9">
    <name type="scientific">Wickerhamomyces ciferrii (strain ATCC 14091 / BCRC 22168 / CBS 111 / JCM 3599 / NBRC 0793 / NRRL Y-1031 F-60-10)</name>
    <name type="common">Yeast</name>
    <name type="synonym">Pichia ciferrii</name>
    <dbReference type="NCBI Taxonomy" id="1206466"/>
    <lineage>
        <taxon>Eukaryota</taxon>
        <taxon>Fungi</taxon>
        <taxon>Dikarya</taxon>
        <taxon>Ascomycota</taxon>
        <taxon>Saccharomycotina</taxon>
        <taxon>Saccharomycetes</taxon>
        <taxon>Phaffomycetales</taxon>
        <taxon>Wickerhamomycetaceae</taxon>
        <taxon>Wickerhamomyces</taxon>
    </lineage>
</organism>
<dbReference type="SMART" id="SM00313">
    <property type="entry name" value="PXA"/>
    <property type="match status" value="1"/>
</dbReference>
<name>K0KW18_WICCF</name>
<evidence type="ECO:0000256" key="4">
    <source>
        <dbReference type="SAM" id="Phobius"/>
    </source>
</evidence>
<feature type="region of interest" description="Disordered" evidence="3">
    <location>
        <begin position="665"/>
        <end position="690"/>
    </location>
</feature>
<dbReference type="FunCoup" id="K0KW18">
    <property type="interactions" value="44"/>
</dbReference>
<feature type="transmembrane region" description="Helical" evidence="4">
    <location>
        <begin position="29"/>
        <end position="47"/>
    </location>
</feature>
<dbReference type="Pfam" id="PF00615">
    <property type="entry name" value="RGS"/>
    <property type="match status" value="1"/>
</dbReference>
<evidence type="ECO:0000259" key="7">
    <source>
        <dbReference type="PROSITE" id="PS51207"/>
    </source>
</evidence>
<evidence type="ECO:0000256" key="1">
    <source>
        <dbReference type="ARBA" id="ARBA00010883"/>
    </source>
</evidence>
<dbReference type="SUPFAM" id="SSF64268">
    <property type="entry name" value="PX domain"/>
    <property type="match status" value="1"/>
</dbReference>
<feature type="domain" description="PXA" evidence="7">
    <location>
        <begin position="115"/>
        <end position="300"/>
    </location>
</feature>
<evidence type="ECO:0000259" key="6">
    <source>
        <dbReference type="PROSITE" id="PS50195"/>
    </source>
</evidence>
<feature type="compositionally biased region" description="Basic and acidic residues" evidence="3">
    <location>
        <begin position="1"/>
        <end position="10"/>
    </location>
</feature>
<dbReference type="STRING" id="1206466.K0KW18"/>
<dbReference type="InParanoid" id="K0KW18"/>
<dbReference type="InterPro" id="IPR036305">
    <property type="entry name" value="RGS_sf"/>
</dbReference>
<feature type="coiled-coil region" evidence="2">
    <location>
        <begin position="958"/>
        <end position="985"/>
    </location>
</feature>
<feature type="transmembrane region" description="Helical" evidence="4">
    <location>
        <begin position="54"/>
        <end position="71"/>
    </location>
</feature>
<dbReference type="InterPro" id="IPR036871">
    <property type="entry name" value="PX_dom_sf"/>
</dbReference>
<comment type="caution">
    <text evidence="8">The sequence shown here is derived from an EMBL/GenBank/DDBJ whole genome shotgun (WGS) entry which is preliminary data.</text>
</comment>
<dbReference type="PANTHER" id="PTHR22775:SF3">
    <property type="entry name" value="SORTING NEXIN-13"/>
    <property type="match status" value="1"/>
</dbReference>
<keyword evidence="9" id="KW-1185">Reference proteome</keyword>
<dbReference type="eggNOG" id="KOG2101">
    <property type="taxonomic scope" value="Eukaryota"/>
</dbReference>
<comment type="similarity">
    <text evidence="1">Belongs to the sorting nexin family.</text>
</comment>
<dbReference type="PANTHER" id="PTHR22775">
    <property type="entry name" value="SORTING NEXIN"/>
    <property type="match status" value="1"/>
</dbReference>
<dbReference type="InterPro" id="IPR013937">
    <property type="entry name" value="Sorting_nexin_C"/>
</dbReference>
<evidence type="ECO:0000313" key="9">
    <source>
        <dbReference type="Proteomes" id="UP000009328"/>
    </source>
</evidence>
<dbReference type="Pfam" id="PF08628">
    <property type="entry name" value="Nexin_C"/>
    <property type="match status" value="1"/>
</dbReference>
<feature type="domain" description="PX" evidence="6">
    <location>
        <begin position="784"/>
        <end position="902"/>
    </location>
</feature>
<dbReference type="SMART" id="SM00312">
    <property type="entry name" value="PX"/>
    <property type="match status" value="1"/>
</dbReference>
<dbReference type="InterPro" id="IPR003114">
    <property type="entry name" value="Phox_assoc"/>
</dbReference>
<proteinExistence type="inferred from homology"/>
<dbReference type="Pfam" id="PF02194">
    <property type="entry name" value="PXA"/>
    <property type="match status" value="1"/>
</dbReference>
<dbReference type="Gene3D" id="1.10.167.10">
    <property type="entry name" value="Regulator of G-protein Signalling 4, domain 2"/>
    <property type="match status" value="1"/>
</dbReference>
<dbReference type="AlphaFoldDB" id="K0KW18"/>
<dbReference type="InterPro" id="IPR044926">
    <property type="entry name" value="RGS_subdomain_2"/>
</dbReference>
<feature type="region of interest" description="Disordered" evidence="3">
    <location>
        <begin position="1"/>
        <end position="20"/>
    </location>
</feature>
<dbReference type="HOGENOM" id="CLU_002131_1_0_1"/>
<feature type="domain" description="RGS" evidence="5">
    <location>
        <begin position="434"/>
        <end position="571"/>
    </location>
</feature>
<accession>K0KW18</accession>
<feature type="compositionally biased region" description="Acidic residues" evidence="3">
    <location>
        <begin position="675"/>
        <end position="690"/>
    </location>
</feature>
<protein>
    <submittedName>
        <fullName evidence="8">Structural protein MDM1</fullName>
    </submittedName>
</protein>
<dbReference type="Gene3D" id="3.30.1520.10">
    <property type="entry name" value="Phox-like domain"/>
    <property type="match status" value="1"/>
</dbReference>